<comment type="similarity">
    <text evidence="2">Belongs to the CDC6/cdc18 family.</text>
</comment>
<dbReference type="GO" id="GO:0033314">
    <property type="term" value="P:mitotic DNA replication checkpoint signaling"/>
    <property type="evidence" value="ECO:0007669"/>
    <property type="project" value="TreeGrafter"/>
</dbReference>
<dbReference type="PANTHER" id="PTHR10763">
    <property type="entry name" value="CELL DIVISION CONTROL PROTEIN 6-RELATED"/>
    <property type="match status" value="1"/>
</dbReference>
<accession>A0A087V0G2</accession>
<evidence type="ECO:0000256" key="3">
    <source>
        <dbReference type="ARBA" id="ARBA00008398"/>
    </source>
</evidence>
<evidence type="ECO:0000256" key="1">
    <source>
        <dbReference type="ARBA" id="ARBA00004123"/>
    </source>
</evidence>
<dbReference type="GO" id="GO:0006270">
    <property type="term" value="P:DNA replication initiation"/>
    <property type="evidence" value="ECO:0007669"/>
    <property type="project" value="TreeGrafter"/>
</dbReference>
<dbReference type="OrthoDB" id="6430816at2759"/>
<dbReference type="GO" id="GO:0005524">
    <property type="term" value="F:ATP binding"/>
    <property type="evidence" value="ECO:0007669"/>
    <property type="project" value="UniProtKB-KW"/>
</dbReference>
<dbReference type="GO" id="GO:0016887">
    <property type="term" value="F:ATP hydrolysis activity"/>
    <property type="evidence" value="ECO:0007669"/>
    <property type="project" value="InterPro"/>
</dbReference>
<keyword evidence="6" id="KW-0479">Metal-binding</keyword>
<keyword evidence="15" id="KW-1185">Reference proteome</keyword>
<dbReference type="Proteomes" id="UP000054359">
    <property type="component" value="Unassembled WGS sequence"/>
</dbReference>
<keyword evidence="11 12" id="KW-0539">Nucleus</keyword>
<dbReference type="AlphaFoldDB" id="A0A087V0G2"/>
<dbReference type="Gene3D" id="3.40.50.300">
    <property type="entry name" value="P-loop containing nucleotide triphosphate hydrolases"/>
    <property type="match status" value="1"/>
</dbReference>
<keyword evidence="10 12" id="KW-0238">DNA-binding</keyword>
<evidence type="ECO:0000256" key="4">
    <source>
        <dbReference type="ARBA" id="ARBA00019081"/>
    </source>
</evidence>
<evidence type="ECO:0000256" key="7">
    <source>
        <dbReference type="ARBA" id="ARBA00022741"/>
    </source>
</evidence>
<dbReference type="SUPFAM" id="SSF52540">
    <property type="entry name" value="P-loop containing nucleoside triphosphate hydrolases"/>
    <property type="match status" value="1"/>
</dbReference>
<dbReference type="GO" id="GO:0003688">
    <property type="term" value="F:DNA replication origin binding"/>
    <property type="evidence" value="ECO:0007669"/>
    <property type="project" value="TreeGrafter"/>
</dbReference>
<evidence type="ECO:0000313" key="15">
    <source>
        <dbReference type="Proteomes" id="UP000054359"/>
    </source>
</evidence>
<dbReference type="EMBL" id="KK122591">
    <property type="protein sequence ID" value="KFM83101.1"/>
    <property type="molecule type" value="Genomic_DNA"/>
</dbReference>
<feature type="domain" description="ORC1/DEAH AAA+ ATPase" evidence="13">
    <location>
        <begin position="127"/>
        <end position="232"/>
    </location>
</feature>
<gene>
    <name evidence="14" type="ORF">X975_20340</name>
</gene>
<evidence type="ECO:0000256" key="2">
    <source>
        <dbReference type="ARBA" id="ARBA00006184"/>
    </source>
</evidence>
<dbReference type="FunFam" id="3.40.50.300:FF:000199">
    <property type="entry name" value="Origin recognition complex subunit 1"/>
    <property type="match status" value="1"/>
</dbReference>
<dbReference type="PANTHER" id="PTHR10763:SF23">
    <property type="entry name" value="ORIGIN RECOGNITION COMPLEX SUBUNIT 1"/>
    <property type="match status" value="1"/>
</dbReference>
<dbReference type="STRING" id="407821.A0A087V0G2"/>
<keyword evidence="9" id="KW-0460">Magnesium</keyword>
<sequence>MTSSNCIKKKSHGIIQIDSSDEEGSVFSCSSVDNSDDSVSIVSDCSLLDKDCKPISPRNKSKQLSVKKGASKLSLPKRETPLKTPQNVLEESRQRLHVSTVPKSLPCREEEYSDIYSFVKGCLCAHTGGCMYISGVPGTGKTATVHEVIRNLEQEKESGDVPIFSFVEVNGMWLTDPYQCYVQIFKSLTGETRAPQQAANLLEKRFTEKGPKKDAVVLLVDELDRLWTRKQTVMYNIFDW</sequence>
<dbReference type="InterPro" id="IPR049945">
    <property type="entry name" value="AAA_22"/>
</dbReference>
<keyword evidence="7 12" id="KW-0547">Nucleotide-binding</keyword>
<evidence type="ECO:0000313" key="14">
    <source>
        <dbReference type="EMBL" id="KFM83101.1"/>
    </source>
</evidence>
<reference evidence="14 15" key="1">
    <citation type="submission" date="2013-11" db="EMBL/GenBank/DDBJ databases">
        <title>Genome sequencing of Stegodyphus mimosarum.</title>
        <authorList>
            <person name="Bechsgaard J."/>
        </authorList>
    </citation>
    <scope>NUCLEOTIDE SEQUENCE [LARGE SCALE GENOMIC DNA]</scope>
</reference>
<evidence type="ECO:0000259" key="13">
    <source>
        <dbReference type="Pfam" id="PF13401"/>
    </source>
</evidence>
<name>A0A087V0G2_STEMI</name>
<evidence type="ECO:0000256" key="12">
    <source>
        <dbReference type="RuleBase" id="RU365058"/>
    </source>
</evidence>
<keyword evidence="8 12" id="KW-0067">ATP-binding</keyword>
<dbReference type="GO" id="GO:0046872">
    <property type="term" value="F:metal ion binding"/>
    <property type="evidence" value="ECO:0007669"/>
    <property type="project" value="UniProtKB-KW"/>
</dbReference>
<dbReference type="Pfam" id="PF13401">
    <property type="entry name" value="AAA_22"/>
    <property type="match status" value="1"/>
</dbReference>
<evidence type="ECO:0000256" key="9">
    <source>
        <dbReference type="ARBA" id="ARBA00022842"/>
    </source>
</evidence>
<feature type="non-terminal residue" evidence="14">
    <location>
        <position position="240"/>
    </location>
</feature>
<dbReference type="GO" id="GO:0005664">
    <property type="term" value="C:nuclear origin of replication recognition complex"/>
    <property type="evidence" value="ECO:0007669"/>
    <property type="project" value="TreeGrafter"/>
</dbReference>
<evidence type="ECO:0000256" key="5">
    <source>
        <dbReference type="ARBA" id="ARBA00022705"/>
    </source>
</evidence>
<dbReference type="InterPro" id="IPR050311">
    <property type="entry name" value="ORC1/CDC6"/>
</dbReference>
<comment type="function">
    <text evidence="12">Component of the origin recognition complex (ORC) that binds origins of replication. DNA-binding is ATP-dependent, however specific DNA sequences that define origins of replication have not been identified so far. ORC is required to assemble the pre-replication complex necessary to initiate DNA replication.</text>
</comment>
<evidence type="ECO:0000256" key="8">
    <source>
        <dbReference type="ARBA" id="ARBA00022840"/>
    </source>
</evidence>
<dbReference type="CDD" id="cd00009">
    <property type="entry name" value="AAA"/>
    <property type="match status" value="1"/>
</dbReference>
<evidence type="ECO:0000256" key="6">
    <source>
        <dbReference type="ARBA" id="ARBA00022723"/>
    </source>
</evidence>
<comment type="similarity">
    <text evidence="3 12">Belongs to the ORC1 family.</text>
</comment>
<keyword evidence="5 12" id="KW-0235">DNA replication</keyword>
<comment type="subcellular location">
    <subcellularLocation>
        <location evidence="1 12">Nucleus</location>
    </subcellularLocation>
</comment>
<organism evidence="14 15">
    <name type="scientific">Stegodyphus mimosarum</name>
    <name type="common">African social velvet spider</name>
    <dbReference type="NCBI Taxonomy" id="407821"/>
    <lineage>
        <taxon>Eukaryota</taxon>
        <taxon>Metazoa</taxon>
        <taxon>Ecdysozoa</taxon>
        <taxon>Arthropoda</taxon>
        <taxon>Chelicerata</taxon>
        <taxon>Arachnida</taxon>
        <taxon>Araneae</taxon>
        <taxon>Araneomorphae</taxon>
        <taxon>Entelegynae</taxon>
        <taxon>Eresoidea</taxon>
        <taxon>Eresidae</taxon>
        <taxon>Stegodyphus</taxon>
    </lineage>
</organism>
<evidence type="ECO:0000256" key="10">
    <source>
        <dbReference type="ARBA" id="ARBA00023125"/>
    </source>
</evidence>
<evidence type="ECO:0000256" key="11">
    <source>
        <dbReference type="ARBA" id="ARBA00023242"/>
    </source>
</evidence>
<proteinExistence type="inferred from homology"/>
<protein>
    <recommendedName>
        <fullName evidence="4 12">Origin recognition complex subunit 1</fullName>
    </recommendedName>
</protein>
<comment type="subunit">
    <text evidence="12">ORC is composed of six subunits.</text>
</comment>
<dbReference type="InterPro" id="IPR027417">
    <property type="entry name" value="P-loop_NTPase"/>
</dbReference>